<proteinExistence type="predicted"/>
<sequence>MNPRQGRNKECEERQGEIERRRERPNGHMEGGGVTVDKEGGCSQEFYNGSLILQAFTTDQALNAGSPNSVHTEPPSHITLTHPALHKHPLGFTATAATLTT</sequence>
<evidence type="ECO:0000313" key="2">
    <source>
        <dbReference type="EMBL" id="KAK5603331.1"/>
    </source>
</evidence>
<organism evidence="2 3">
    <name type="scientific">Crenichthys baileyi</name>
    <name type="common">White River springfish</name>
    <dbReference type="NCBI Taxonomy" id="28760"/>
    <lineage>
        <taxon>Eukaryota</taxon>
        <taxon>Metazoa</taxon>
        <taxon>Chordata</taxon>
        <taxon>Craniata</taxon>
        <taxon>Vertebrata</taxon>
        <taxon>Euteleostomi</taxon>
        <taxon>Actinopterygii</taxon>
        <taxon>Neopterygii</taxon>
        <taxon>Teleostei</taxon>
        <taxon>Neoteleostei</taxon>
        <taxon>Acanthomorphata</taxon>
        <taxon>Ovalentaria</taxon>
        <taxon>Atherinomorphae</taxon>
        <taxon>Cyprinodontiformes</taxon>
        <taxon>Goodeidae</taxon>
        <taxon>Crenichthys</taxon>
    </lineage>
</organism>
<feature type="region of interest" description="Disordered" evidence="1">
    <location>
        <begin position="1"/>
        <end position="38"/>
    </location>
</feature>
<reference evidence="2 3" key="1">
    <citation type="submission" date="2021-06" db="EMBL/GenBank/DDBJ databases">
        <authorList>
            <person name="Palmer J.M."/>
        </authorList>
    </citation>
    <scope>NUCLEOTIDE SEQUENCE [LARGE SCALE GENOMIC DNA]</scope>
    <source>
        <strain evidence="2 3">MEX-2019</strain>
        <tissue evidence="2">Muscle</tissue>
    </source>
</reference>
<accession>A0AAV9R0P6</accession>
<feature type="non-terminal residue" evidence="2">
    <location>
        <position position="101"/>
    </location>
</feature>
<keyword evidence="3" id="KW-1185">Reference proteome</keyword>
<evidence type="ECO:0000313" key="3">
    <source>
        <dbReference type="Proteomes" id="UP001311232"/>
    </source>
</evidence>
<gene>
    <name evidence="2" type="ORF">CRENBAI_009894</name>
</gene>
<evidence type="ECO:0000256" key="1">
    <source>
        <dbReference type="SAM" id="MobiDB-lite"/>
    </source>
</evidence>
<comment type="caution">
    <text evidence="2">The sequence shown here is derived from an EMBL/GenBank/DDBJ whole genome shotgun (WGS) entry which is preliminary data.</text>
</comment>
<feature type="region of interest" description="Disordered" evidence="1">
    <location>
        <begin position="64"/>
        <end position="84"/>
    </location>
</feature>
<dbReference type="EMBL" id="JAHHUM010002496">
    <property type="protein sequence ID" value="KAK5603331.1"/>
    <property type="molecule type" value="Genomic_DNA"/>
</dbReference>
<dbReference type="Proteomes" id="UP001311232">
    <property type="component" value="Unassembled WGS sequence"/>
</dbReference>
<name>A0AAV9R0P6_9TELE</name>
<dbReference type="AlphaFoldDB" id="A0AAV9R0P6"/>
<protein>
    <submittedName>
        <fullName evidence="2">Uncharacterized protein</fullName>
    </submittedName>
</protein>
<feature type="compositionally biased region" description="Basic and acidic residues" evidence="1">
    <location>
        <begin position="7"/>
        <end position="27"/>
    </location>
</feature>